<evidence type="ECO:0000256" key="1">
    <source>
        <dbReference type="SAM" id="MobiDB-lite"/>
    </source>
</evidence>
<gene>
    <name evidence="3" type="ORF">IDF66_12865</name>
</gene>
<dbReference type="RefSeq" id="WP_190267513.1">
    <property type="nucleotide sequence ID" value="NZ_BAABAD010000004.1"/>
</dbReference>
<evidence type="ECO:0000313" key="3">
    <source>
        <dbReference type="EMBL" id="MBD1320473.1"/>
    </source>
</evidence>
<proteinExistence type="predicted"/>
<evidence type="ECO:0000313" key="4">
    <source>
        <dbReference type="Proteomes" id="UP000602395"/>
    </source>
</evidence>
<comment type="caution">
    <text evidence="3">The sequence shown here is derived from an EMBL/GenBank/DDBJ whole genome shotgun (WGS) entry which is preliminary data.</text>
</comment>
<dbReference type="EMBL" id="JACWMS010000002">
    <property type="protein sequence ID" value="MBD1320473.1"/>
    <property type="molecule type" value="Genomic_DNA"/>
</dbReference>
<accession>A0ABR7WDJ6</accession>
<evidence type="ECO:0000256" key="2">
    <source>
        <dbReference type="SAM" id="Phobius"/>
    </source>
</evidence>
<dbReference type="Proteomes" id="UP000602395">
    <property type="component" value="Unassembled WGS sequence"/>
</dbReference>
<feature type="region of interest" description="Disordered" evidence="1">
    <location>
        <begin position="41"/>
        <end position="67"/>
    </location>
</feature>
<feature type="transmembrane region" description="Helical" evidence="2">
    <location>
        <begin position="14"/>
        <end position="35"/>
    </location>
</feature>
<keyword evidence="4" id="KW-1185">Reference proteome</keyword>
<name>A0ABR7WDJ6_9ACTN</name>
<keyword evidence="2" id="KW-0472">Membrane</keyword>
<keyword evidence="2" id="KW-1133">Transmembrane helix</keyword>
<keyword evidence="2" id="KW-0812">Transmembrane</keyword>
<sequence length="67" mass="6849">MSRAGTLVGMPNKYVWAAVSVVASLLATAVAVVIVRRSRREPAPVSATVPRVEDLNATSGDSAPAAS</sequence>
<organism evidence="3 4">
    <name type="scientific">Gordonia hankookensis</name>
    <dbReference type="NCBI Taxonomy" id="589403"/>
    <lineage>
        <taxon>Bacteria</taxon>
        <taxon>Bacillati</taxon>
        <taxon>Actinomycetota</taxon>
        <taxon>Actinomycetes</taxon>
        <taxon>Mycobacteriales</taxon>
        <taxon>Gordoniaceae</taxon>
        <taxon>Gordonia</taxon>
    </lineage>
</organism>
<protein>
    <submittedName>
        <fullName evidence="3">Uncharacterized protein</fullName>
    </submittedName>
</protein>
<reference evidence="3 4" key="1">
    <citation type="submission" date="2020-09" db="EMBL/GenBank/DDBJ databases">
        <title>Novel species in genus Gordonia.</title>
        <authorList>
            <person name="Zhang G."/>
        </authorList>
    </citation>
    <scope>NUCLEOTIDE SEQUENCE [LARGE SCALE GENOMIC DNA]</scope>
    <source>
        <strain evidence="3 4">ON-33</strain>
    </source>
</reference>